<keyword evidence="5 7" id="KW-0472">Membrane</keyword>
<dbReference type="EC" id="2.7.7.65" evidence="2"/>
<dbReference type="InterPro" id="IPR013655">
    <property type="entry name" value="PAS_fold_3"/>
</dbReference>
<comment type="catalytic activity">
    <reaction evidence="6">
        <text>2 GTP = 3',3'-c-di-GMP + 2 diphosphate</text>
        <dbReference type="Rhea" id="RHEA:24898"/>
        <dbReference type="ChEBI" id="CHEBI:33019"/>
        <dbReference type="ChEBI" id="CHEBI:37565"/>
        <dbReference type="ChEBI" id="CHEBI:58805"/>
        <dbReference type="EC" id="2.7.7.65"/>
    </reaction>
</comment>
<keyword evidence="3 7" id="KW-0812">Transmembrane</keyword>
<dbReference type="PROSITE" id="PS50112">
    <property type="entry name" value="PAS"/>
    <property type="match status" value="1"/>
</dbReference>
<feature type="transmembrane region" description="Helical" evidence="7">
    <location>
        <begin position="278"/>
        <end position="299"/>
    </location>
</feature>
<dbReference type="EMBL" id="AFRZ01000001">
    <property type="protein sequence ID" value="EHP28756.1"/>
    <property type="molecule type" value="Genomic_DNA"/>
</dbReference>
<organism evidence="12 13">
    <name type="scientific">Sulfurimonas gotlandica (strain DSM 19862 / JCM 16533 / GD1)</name>
    <dbReference type="NCBI Taxonomy" id="929558"/>
    <lineage>
        <taxon>Bacteria</taxon>
        <taxon>Pseudomonadati</taxon>
        <taxon>Campylobacterota</taxon>
        <taxon>Epsilonproteobacteria</taxon>
        <taxon>Campylobacterales</taxon>
        <taxon>Sulfurimonadaceae</taxon>
        <taxon>Sulfurimonas</taxon>
    </lineage>
</organism>
<evidence type="ECO:0000259" key="11">
    <source>
        <dbReference type="PROSITE" id="PS50887"/>
    </source>
</evidence>
<dbReference type="eggNOG" id="COG3614">
    <property type="taxonomic scope" value="Bacteria"/>
</dbReference>
<evidence type="ECO:0000259" key="9">
    <source>
        <dbReference type="PROSITE" id="PS50113"/>
    </source>
</evidence>
<keyword evidence="4 7" id="KW-1133">Transmembrane helix</keyword>
<dbReference type="CDD" id="cd00130">
    <property type="entry name" value="PAS"/>
    <property type="match status" value="1"/>
</dbReference>
<dbReference type="InterPro" id="IPR043128">
    <property type="entry name" value="Rev_trsase/Diguanyl_cyclase"/>
</dbReference>
<evidence type="ECO:0000259" key="10">
    <source>
        <dbReference type="PROSITE" id="PS50839"/>
    </source>
</evidence>
<dbReference type="InterPro" id="IPR050469">
    <property type="entry name" value="Diguanylate_Cyclase"/>
</dbReference>
<dbReference type="CDD" id="cd01949">
    <property type="entry name" value="GGDEF"/>
    <property type="match status" value="1"/>
</dbReference>
<dbReference type="NCBIfam" id="TIGR00254">
    <property type="entry name" value="GGDEF"/>
    <property type="match status" value="1"/>
</dbReference>
<dbReference type="AlphaFoldDB" id="H1FT20"/>
<evidence type="ECO:0000256" key="3">
    <source>
        <dbReference type="ARBA" id="ARBA00022692"/>
    </source>
</evidence>
<protein>
    <recommendedName>
        <fullName evidence="2">diguanylate cyclase</fullName>
        <ecNumber evidence="2">2.7.7.65</ecNumber>
    </recommendedName>
</protein>
<dbReference type="InterPro" id="IPR000014">
    <property type="entry name" value="PAS"/>
</dbReference>
<sequence length="588" mass="67728">MSGWYIYQYYDQEKKLNAELKSHEVLILIKNRMAAYEQVLKSGIGLFKASPNISRKQWAIFVNEHKLDENFKGIQGFGYSEVVLPENKTKHEERIKKEGFNNFKIHPAGQRELYTSIVYLEPFDERNTRAFGYDMFSEKVRNKAMSKAITSGNATLSGKITLVQEFDTDIQAGFLMYLPLYKKNTKLDTQEERMSAIKGFVYAPFRADDLMHGILGSELHSIDFTIYDGSIVTNENVLYNSGTKNKSKTLFKKVELPINGHTWTIVFTIKESLKDSSIFIIMIIPFFILMLTYLLYILIKSFIRTQEDAQSIAEVLTKDLKLSQERLQFSLEGTGDGLWDWNLKTNEVFFSKSWKEMLGFEEDEIDSSLDEWKKRVHPKDLEQVYADLIAHTEGKSDNYKNEHRVICKDGSYKWILDRGMVVSYDTDGTPLRMVGSHSDISERKESQLRIEALSITDTLTQLYNRLKLDEIFSMKLATARRYNTAFSVIIIDIDYFKNVNDTWGHQAGDDVLKEFANILKNNARETDVIGRWGGEEFLILSSDTDLNGAVELSEKLREIISLFKFSFAEHKTASFGVSSHHVGVEVKE</sequence>
<dbReference type="NCBIfam" id="TIGR00229">
    <property type="entry name" value="sensory_box"/>
    <property type="match status" value="1"/>
</dbReference>
<name>H1FT20_SULGG</name>
<evidence type="ECO:0000256" key="2">
    <source>
        <dbReference type="ARBA" id="ARBA00012528"/>
    </source>
</evidence>
<dbReference type="PATRIC" id="fig|929558.5.peg.230"/>
<feature type="domain" description="GGDEF" evidence="11">
    <location>
        <begin position="484"/>
        <end position="588"/>
    </location>
</feature>
<comment type="subcellular location">
    <subcellularLocation>
        <location evidence="1">Membrane</location>
    </subcellularLocation>
</comment>
<dbReference type="PANTHER" id="PTHR45138:SF9">
    <property type="entry name" value="DIGUANYLATE CYCLASE DGCM-RELATED"/>
    <property type="match status" value="1"/>
</dbReference>
<evidence type="ECO:0000259" key="8">
    <source>
        <dbReference type="PROSITE" id="PS50112"/>
    </source>
</evidence>
<evidence type="ECO:0000256" key="5">
    <source>
        <dbReference type="ARBA" id="ARBA00023136"/>
    </source>
</evidence>
<dbReference type="GO" id="GO:0052621">
    <property type="term" value="F:diguanylate cyclase activity"/>
    <property type="evidence" value="ECO:0007669"/>
    <property type="project" value="UniProtKB-EC"/>
</dbReference>
<dbReference type="PROSITE" id="PS50887">
    <property type="entry name" value="GGDEF"/>
    <property type="match status" value="1"/>
</dbReference>
<keyword evidence="12" id="KW-0418">Kinase</keyword>
<feature type="domain" description="PAS" evidence="8">
    <location>
        <begin position="323"/>
        <end position="395"/>
    </location>
</feature>
<reference evidence="12 13" key="1">
    <citation type="journal article" date="2012" name="Proc. Natl. Acad. Sci. U.S.A.">
        <title>Genome and physiology of a model Epsilonproteobacterium responsible for sulfide detoxification in marine oxygen depletion zones.</title>
        <authorList>
            <person name="Grote J."/>
            <person name="Schott T."/>
            <person name="Bruckner C.G."/>
            <person name="Glockner F.O."/>
            <person name="Jost G."/>
            <person name="Teeling H."/>
            <person name="Labrenz M."/>
            <person name="Jurgens K."/>
        </authorList>
    </citation>
    <scope>NUCLEOTIDE SEQUENCE [LARGE SCALE GENOMIC DNA]</scope>
    <source>
        <strain evidence="12 13">GD1</strain>
    </source>
</reference>
<evidence type="ECO:0000313" key="13">
    <source>
        <dbReference type="Proteomes" id="UP000006431"/>
    </source>
</evidence>
<evidence type="ECO:0000256" key="4">
    <source>
        <dbReference type="ARBA" id="ARBA00022989"/>
    </source>
</evidence>
<dbReference type="InterPro" id="IPR035965">
    <property type="entry name" value="PAS-like_dom_sf"/>
</dbReference>
<dbReference type="GO" id="GO:0043709">
    <property type="term" value="P:cell adhesion involved in single-species biofilm formation"/>
    <property type="evidence" value="ECO:0007669"/>
    <property type="project" value="TreeGrafter"/>
</dbReference>
<proteinExistence type="predicted"/>
<dbReference type="eggNOG" id="COG5001">
    <property type="taxonomic scope" value="Bacteria"/>
</dbReference>
<keyword evidence="12" id="KW-0808">Transferase</keyword>
<dbReference type="GO" id="GO:1902201">
    <property type="term" value="P:negative regulation of bacterial-type flagellum-dependent cell motility"/>
    <property type="evidence" value="ECO:0007669"/>
    <property type="project" value="TreeGrafter"/>
</dbReference>
<accession>H1FT20</accession>
<dbReference type="STRING" id="929558.SMGD1_0229"/>
<dbReference type="SMART" id="SM00091">
    <property type="entry name" value="PAS"/>
    <property type="match status" value="1"/>
</dbReference>
<dbReference type="SMART" id="SM00267">
    <property type="entry name" value="GGDEF"/>
    <property type="match status" value="1"/>
</dbReference>
<evidence type="ECO:0000256" key="1">
    <source>
        <dbReference type="ARBA" id="ARBA00004370"/>
    </source>
</evidence>
<dbReference type="Gene3D" id="3.30.450.350">
    <property type="entry name" value="CHASE domain"/>
    <property type="match status" value="1"/>
</dbReference>
<dbReference type="InterPro" id="IPR001610">
    <property type="entry name" value="PAC"/>
</dbReference>
<dbReference type="InterPro" id="IPR042240">
    <property type="entry name" value="CHASE_sf"/>
</dbReference>
<dbReference type="GO" id="GO:0005886">
    <property type="term" value="C:plasma membrane"/>
    <property type="evidence" value="ECO:0007669"/>
    <property type="project" value="TreeGrafter"/>
</dbReference>
<dbReference type="InterPro" id="IPR006189">
    <property type="entry name" value="CHASE_dom"/>
</dbReference>
<dbReference type="InterPro" id="IPR000160">
    <property type="entry name" value="GGDEF_dom"/>
</dbReference>
<dbReference type="GO" id="GO:0007165">
    <property type="term" value="P:signal transduction"/>
    <property type="evidence" value="ECO:0007669"/>
    <property type="project" value="UniProtKB-ARBA"/>
</dbReference>
<dbReference type="GO" id="GO:0016301">
    <property type="term" value="F:kinase activity"/>
    <property type="evidence" value="ECO:0007669"/>
    <property type="project" value="UniProtKB-KW"/>
</dbReference>
<dbReference type="SUPFAM" id="SSF55073">
    <property type="entry name" value="Nucleotide cyclase"/>
    <property type="match status" value="1"/>
</dbReference>
<dbReference type="FunFam" id="3.30.70.270:FF:000001">
    <property type="entry name" value="Diguanylate cyclase domain protein"/>
    <property type="match status" value="1"/>
</dbReference>
<dbReference type="SMART" id="SM00086">
    <property type="entry name" value="PAC"/>
    <property type="match status" value="1"/>
</dbReference>
<feature type="domain" description="PAC" evidence="9">
    <location>
        <begin position="399"/>
        <end position="452"/>
    </location>
</feature>
<dbReference type="Proteomes" id="UP000006431">
    <property type="component" value="Unassembled WGS sequence"/>
</dbReference>
<dbReference type="InterPro" id="IPR000700">
    <property type="entry name" value="PAS-assoc_C"/>
</dbReference>
<dbReference type="Gene3D" id="3.30.450.20">
    <property type="entry name" value="PAS domain"/>
    <property type="match status" value="1"/>
</dbReference>
<evidence type="ECO:0000256" key="7">
    <source>
        <dbReference type="SAM" id="Phobius"/>
    </source>
</evidence>
<feature type="domain" description="CHASE" evidence="10">
    <location>
        <begin position="49"/>
        <end position="266"/>
    </location>
</feature>
<keyword evidence="13" id="KW-1185">Reference proteome</keyword>
<dbReference type="PROSITE" id="PS50113">
    <property type="entry name" value="PAC"/>
    <property type="match status" value="1"/>
</dbReference>
<dbReference type="Pfam" id="PF08447">
    <property type="entry name" value="PAS_3"/>
    <property type="match status" value="1"/>
</dbReference>
<dbReference type="Pfam" id="PF03924">
    <property type="entry name" value="CHASE"/>
    <property type="match status" value="1"/>
</dbReference>
<evidence type="ECO:0000256" key="6">
    <source>
        <dbReference type="ARBA" id="ARBA00034247"/>
    </source>
</evidence>
<comment type="caution">
    <text evidence="12">The sequence shown here is derived from an EMBL/GenBank/DDBJ whole genome shotgun (WGS) entry which is preliminary data.</text>
</comment>
<dbReference type="PANTHER" id="PTHR45138">
    <property type="entry name" value="REGULATORY COMPONENTS OF SENSORY TRANSDUCTION SYSTEM"/>
    <property type="match status" value="1"/>
</dbReference>
<dbReference type="Gene3D" id="3.30.70.270">
    <property type="match status" value="1"/>
</dbReference>
<gene>
    <name evidence="12" type="ORF">SMGD1_0229</name>
</gene>
<dbReference type="InterPro" id="IPR029787">
    <property type="entry name" value="Nucleotide_cyclase"/>
</dbReference>
<evidence type="ECO:0000313" key="12">
    <source>
        <dbReference type="EMBL" id="EHP28756.1"/>
    </source>
</evidence>
<dbReference type="SMART" id="SM01079">
    <property type="entry name" value="CHASE"/>
    <property type="match status" value="1"/>
</dbReference>
<dbReference type="SUPFAM" id="SSF55785">
    <property type="entry name" value="PYP-like sensor domain (PAS domain)"/>
    <property type="match status" value="1"/>
</dbReference>
<dbReference type="PROSITE" id="PS50839">
    <property type="entry name" value="CHASE"/>
    <property type="match status" value="1"/>
</dbReference>
<dbReference type="HOGENOM" id="CLU_000445_70_59_7"/>
<dbReference type="Pfam" id="PF00990">
    <property type="entry name" value="GGDEF"/>
    <property type="match status" value="1"/>
</dbReference>